<name>A0A7X5KNG4_9FIRM</name>
<accession>A0A7X5KNG4</accession>
<dbReference type="InterPro" id="IPR035437">
    <property type="entry name" value="SNase_OB-fold_sf"/>
</dbReference>
<dbReference type="SUPFAM" id="SSF50199">
    <property type="entry name" value="Staphylococcal nuclease"/>
    <property type="match status" value="1"/>
</dbReference>
<dbReference type="GO" id="GO:0003676">
    <property type="term" value="F:nucleic acid binding"/>
    <property type="evidence" value="ECO:0007669"/>
    <property type="project" value="InterPro"/>
</dbReference>
<dbReference type="InterPro" id="IPR002071">
    <property type="entry name" value="Thermonucl_AS"/>
</dbReference>
<comment type="caution">
    <text evidence="5">The sequence shown here is derived from an EMBL/GenBank/DDBJ whole genome shotgun (WGS) entry which is preliminary data.</text>
</comment>
<evidence type="ECO:0000256" key="3">
    <source>
        <dbReference type="ARBA" id="ARBA00022801"/>
    </source>
</evidence>
<protein>
    <submittedName>
        <fullName evidence="5">Nuclease</fullName>
    </submittedName>
</protein>
<dbReference type="PANTHER" id="PTHR12302:SF3">
    <property type="entry name" value="SERINE_THREONINE-PROTEIN KINASE 31"/>
    <property type="match status" value="1"/>
</dbReference>
<dbReference type="Pfam" id="PF00565">
    <property type="entry name" value="SNase"/>
    <property type="match status" value="1"/>
</dbReference>
<dbReference type="PROSITE" id="PS01123">
    <property type="entry name" value="TNASE_1"/>
    <property type="match status" value="1"/>
</dbReference>
<dbReference type="Proteomes" id="UP000461585">
    <property type="component" value="Unassembled WGS sequence"/>
</dbReference>
<dbReference type="SMART" id="SM00318">
    <property type="entry name" value="SNc"/>
    <property type="match status" value="1"/>
</dbReference>
<dbReference type="InterPro" id="IPR016071">
    <property type="entry name" value="Staphylococal_nuclease_OB-fold"/>
</dbReference>
<evidence type="ECO:0000256" key="1">
    <source>
        <dbReference type="ARBA" id="ARBA00022722"/>
    </source>
</evidence>
<sequence length="206" mass="22717">MTSRSPRRPPTIAPATDHRKGKKLLSAITAVFLVLGVFYGGQASGLHRELLAALLGMEAAYGPLETGVVARVVDGDTILVRLGGGEEVRVRLIGVDTPESVGRYASDPEPYGKEAAAFTRERLEGRVVHLEKDVSDTDRYGRLLRYVWTGKPESGDWEEDMFNAVLVKEGYARVATFPPDVKMADRFLELERTARKGDKGLWAFEP</sequence>
<dbReference type="GO" id="GO:0016787">
    <property type="term" value="F:hydrolase activity"/>
    <property type="evidence" value="ECO:0007669"/>
    <property type="project" value="UniProtKB-KW"/>
</dbReference>
<evidence type="ECO:0000256" key="2">
    <source>
        <dbReference type="ARBA" id="ARBA00022759"/>
    </source>
</evidence>
<dbReference type="CDD" id="cd00175">
    <property type="entry name" value="SNc"/>
    <property type="match status" value="1"/>
</dbReference>
<evidence type="ECO:0000313" key="6">
    <source>
        <dbReference type="Proteomes" id="UP000461585"/>
    </source>
</evidence>
<proteinExistence type="predicted"/>
<reference evidence="5 6" key="1">
    <citation type="submission" date="2020-01" db="EMBL/GenBank/DDBJ databases">
        <title>Anaeroalcalibacter tamaniensis gen. nov., sp. nov., moderately halophilic strictly anaerobic fermenter bacterium from mud volcano of Taman peninsula.</title>
        <authorList>
            <person name="Frolova A."/>
            <person name="Merkel A.Y."/>
            <person name="Slobodkin A.I."/>
        </authorList>
    </citation>
    <scope>NUCLEOTIDE SEQUENCE [LARGE SCALE GENOMIC DNA]</scope>
    <source>
        <strain evidence="5 6">F-3ap</strain>
    </source>
</reference>
<dbReference type="GO" id="GO:0004519">
    <property type="term" value="F:endonuclease activity"/>
    <property type="evidence" value="ECO:0007669"/>
    <property type="project" value="UniProtKB-KW"/>
</dbReference>
<organism evidence="5 6">
    <name type="scientific">Anaerotalea alkaliphila</name>
    <dbReference type="NCBI Taxonomy" id="2662126"/>
    <lineage>
        <taxon>Bacteria</taxon>
        <taxon>Bacillati</taxon>
        <taxon>Bacillota</taxon>
        <taxon>Clostridia</taxon>
        <taxon>Eubacteriales</taxon>
        <taxon>Anaerotalea</taxon>
    </lineage>
</organism>
<evidence type="ECO:0000259" key="4">
    <source>
        <dbReference type="PROSITE" id="PS50830"/>
    </source>
</evidence>
<dbReference type="PANTHER" id="PTHR12302">
    <property type="entry name" value="EBNA2 BINDING PROTEIN P100"/>
    <property type="match status" value="1"/>
</dbReference>
<keyword evidence="1" id="KW-0540">Nuclease</keyword>
<keyword evidence="3" id="KW-0378">Hydrolase</keyword>
<keyword evidence="6" id="KW-1185">Reference proteome</keyword>
<gene>
    <name evidence="5" type="ORF">GXN74_08485</name>
</gene>
<dbReference type="Gene3D" id="2.40.50.90">
    <property type="match status" value="1"/>
</dbReference>
<evidence type="ECO:0000313" key="5">
    <source>
        <dbReference type="EMBL" id="NDL67773.1"/>
    </source>
</evidence>
<dbReference type="PROSITE" id="PS50830">
    <property type="entry name" value="TNASE_3"/>
    <property type="match status" value="1"/>
</dbReference>
<keyword evidence="2" id="KW-0255">Endonuclease</keyword>
<dbReference type="EMBL" id="JAAEEH010000020">
    <property type="protein sequence ID" value="NDL67773.1"/>
    <property type="molecule type" value="Genomic_DNA"/>
</dbReference>
<dbReference type="AlphaFoldDB" id="A0A7X5KNG4"/>
<feature type="domain" description="TNase-like" evidence="4">
    <location>
        <begin position="63"/>
        <end position="204"/>
    </location>
</feature>